<dbReference type="GO" id="GO:0004176">
    <property type="term" value="F:ATP-dependent peptidase activity"/>
    <property type="evidence" value="ECO:0007669"/>
    <property type="project" value="InterPro"/>
</dbReference>
<keyword evidence="3" id="KW-0378">Hydrolase</keyword>
<dbReference type="EMBL" id="AP022873">
    <property type="protein sequence ID" value="BCB95392.1"/>
    <property type="molecule type" value="Genomic_DNA"/>
</dbReference>
<evidence type="ECO:0000256" key="4">
    <source>
        <dbReference type="ARBA" id="ARBA00022825"/>
    </source>
</evidence>
<dbReference type="InterPro" id="IPR029045">
    <property type="entry name" value="ClpP/crotonase-like_dom_sf"/>
</dbReference>
<dbReference type="InterPro" id="IPR002142">
    <property type="entry name" value="Peptidase_S49"/>
</dbReference>
<name>A0A7G1GZ97_9BACT</name>
<reference evidence="6 7" key="1">
    <citation type="submission" date="2020-03" db="EMBL/GenBank/DDBJ databases">
        <title>Complete genome sequences of two sulfur-disproportionating bacterial strains T55J and Mzg5.</title>
        <authorList>
            <person name="Umezawa K."/>
            <person name="Kojima H."/>
            <person name="Kato Y."/>
            <person name="Fukui M."/>
        </authorList>
    </citation>
    <scope>NUCLEOTIDE SEQUENCE [LARGE SCALE GENOMIC DNA]</scope>
    <source>
        <strain evidence="6 7">T55J</strain>
    </source>
</reference>
<dbReference type="Gene3D" id="3.90.226.10">
    <property type="entry name" value="2-enoyl-CoA Hydratase, Chain A, domain 1"/>
    <property type="match status" value="2"/>
</dbReference>
<accession>A0A7G1GZ97</accession>
<keyword evidence="7" id="KW-1185">Reference proteome</keyword>
<evidence type="ECO:0000259" key="5">
    <source>
        <dbReference type="Pfam" id="PF01343"/>
    </source>
</evidence>
<dbReference type="AlphaFoldDB" id="A0A7G1GZ97"/>
<evidence type="ECO:0000256" key="1">
    <source>
        <dbReference type="ARBA" id="ARBA00008683"/>
    </source>
</evidence>
<evidence type="ECO:0000256" key="3">
    <source>
        <dbReference type="ARBA" id="ARBA00022801"/>
    </source>
</evidence>
<keyword evidence="2" id="KW-0645">Protease</keyword>
<dbReference type="NCBIfam" id="TIGR00706">
    <property type="entry name" value="SppA_dom"/>
    <property type="match status" value="1"/>
</dbReference>
<dbReference type="GO" id="GO:0006508">
    <property type="term" value="P:proteolysis"/>
    <property type="evidence" value="ECO:0007669"/>
    <property type="project" value="UniProtKB-KW"/>
</dbReference>
<dbReference type="PRINTS" id="PR00127">
    <property type="entry name" value="CLPPROTEASEP"/>
</dbReference>
<dbReference type="InterPro" id="IPR001907">
    <property type="entry name" value="ClpP"/>
</dbReference>
<keyword evidence="4" id="KW-0720">Serine protease</keyword>
<evidence type="ECO:0000256" key="2">
    <source>
        <dbReference type="ARBA" id="ARBA00022670"/>
    </source>
</evidence>
<dbReference type="InterPro" id="IPR004635">
    <property type="entry name" value="Pept_S49_SppA"/>
</dbReference>
<dbReference type="Pfam" id="PF01343">
    <property type="entry name" value="Peptidase_S49"/>
    <property type="match status" value="1"/>
</dbReference>
<organism evidence="6 7">
    <name type="scientific">Dissulfurispira thermophila</name>
    <dbReference type="NCBI Taxonomy" id="2715679"/>
    <lineage>
        <taxon>Bacteria</taxon>
        <taxon>Pseudomonadati</taxon>
        <taxon>Nitrospirota</taxon>
        <taxon>Thermodesulfovibrionia</taxon>
        <taxon>Thermodesulfovibrionales</taxon>
        <taxon>Dissulfurispiraceae</taxon>
        <taxon>Dissulfurispira</taxon>
    </lineage>
</organism>
<dbReference type="KEGG" id="dtp:JZK55_03140"/>
<dbReference type="GO" id="GO:0004252">
    <property type="term" value="F:serine-type endopeptidase activity"/>
    <property type="evidence" value="ECO:0007669"/>
    <property type="project" value="InterPro"/>
</dbReference>
<evidence type="ECO:0000313" key="6">
    <source>
        <dbReference type="EMBL" id="BCB95392.1"/>
    </source>
</evidence>
<dbReference type="CDD" id="cd07023">
    <property type="entry name" value="S49_Sppa_N_C"/>
    <property type="match status" value="1"/>
</dbReference>
<dbReference type="PANTHER" id="PTHR42987:SF7">
    <property type="entry name" value="SIGNAL PEPTIDE PEPTIDASE SPPA-RELATED"/>
    <property type="match status" value="1"/>
</dbReference>
<gene>
    <name evidence="6" type="primary">sppA</name>
    <name evidence="6" type="ORF">JZK55_03140</name>
</gene>
<sequence length="252" mass="27292">MKDKVALVNIEGPILHAKQTVDEIKEYVKDKSIKAIVLRVDSPGGGVVPSQEIYEEVRKAATQKKVVVSMGSVAASGGYYISAPANKIIANPGTITGSIGVIMEVPNIKGLMDKIGVKTEVIKSGRHKDIASVFRGIGKEEREIIQGVMDDVHEQFIKAVSDGRKIPVENVKKIADGRIFSGRQALKVGLVDELGDLEYAIKTAAKIAGIKGEPEVVTKKEKSTLLELLNGRISESVSKVVPKIELKYMYMP</sequence>
<dbReference type="PANTHER" id="PTHR42987">
    <property type="entry name" value="PEPTIDASE S49"/>
    <property type="match status" value="1"/>
</dbReference>
<protein>
    <submittedName>
        <fullName evidence="6">Multidrug transporter</fullName>
    </submittedName>
</protein>
<proteinExistence type="inferred from homology"/>
<dbReference type="SUPFAM" id="SSF52096">
    <property type="entry name" value="ClpP/crotonase"/>
    <property type="match status" value="1"/>
</dbReference>
<dbReference type="InterPro" id="IPR047272">
    <property type="entry name" value="S49_SppA_C"/>
</dbReference>
<feature type="domain" description="Peptidase S49" evidence="5">
    <location>
        <begin position="61"/>
        <end position="210"/>
    </location>
</feature>
<dbReference type="Proteomes" id="UP000516360">
    <property type="component" value="Chromosome"/>
</dbReference>
<evidence type="ECO:0000313" key="7">
    <source>
        <dbReference type="Proteomes" id="UP000516360"/>
    </source>
</evidence>
<comment type="similarity">
    <text evidence="1">Belongs to the peptidase S49 family.</text>
</comment>